<dbReference type="SUPFAM" id="SSF109604">
    <property type="entry name" value="HD-domain/PDEase-like"/>
    <property type="match status" value="1"/>
</dbReference>
<evidence type="ECO:0000313" key="3">
    <source>
        <dbReference type="Proteomes" id="UP001185012"/>
    </source>
</evidence>
<keyword evidence="3" id="KW-1185">Reference proteome</keyword>
<comment type="caution">
    <text evidence="2">The sequence shown here is derived from an EMBL/GenBank/DDBJ whole genome shotgun (WGS) entry which is preliminary data.</text>
</comment>
<organism evidence="2 3">
    <name type="scientific">Desmospora profundinema</name>
    <dbReference type="NCBI Taxonomy" id="1571184"/>
    <lineage>
        <taxon>Bacteria</taxon>
        <taxon>Bacillati</taxon>
        <taxon>Bacillota</taxon>
        <taxon>Bacilli</taxon>
        <taxon>Bacillales</taxon>
        <taxon>Thermoactinomycetaceae</taxon>
        <taxon>Desmospora</taxon>
    </lineage>
</organism>
<dbReference type="PROSITE" id="PS51831">
    <property type="entry name" value="HD"/>
    <property type="match status" value="1"/>
</dbReference>
<name>A0ABU1IMU5_9BACL</name>
<evidence type="ECO:0000313" key="2">
    <source>
        <dbReference type="EMBL" id="MDR6226091.1"/>
    </source>
</evidence>
<dbReference type="RefSeq" id="WP_309865524.1">
    <property type="nucleotide sequence ID" value="NZ_JAVDQG010000004.1"/>
</dbReference>
<proteinExistence type="predicted"/>
<dbReference type="PANTHER" id="PTHR33594:SF1">
    <property type="entry name" value="HD_PDEASE DOMAIN-CONTAINING PROTEIN"/>
    <property type="match status" value="1"/>
</dbReference>
<reference evidence="2 3" key="1">
    <citation type="submission" date="2023-07" db="EMBL/GenBank/DDBJ databases">
        <title>Genomic Encyclopedia of Type Strains, Phase IV (KMG-IV): sequencing the most valuable type-strain genomes for metagenomic binning, comparative biology and taxonomic classification.</title>
        <authorList>
            <person name="Goeker M."/>
        </authorList>
    </citation>
    <scope>NUCLEOTIDE SEQUENCE [LARGE SCALE GENOMIC DNA]</scope>
    <source>
        <strain evidence="2 3">DSM 45903</strain>
    </source>
</reference>
<dbReference type="Gene3D" id="1.10.472.50">
    <property type="entry name" value="HD-domain/PDEase-like"/>
    <property type="match status" value="1"/>
</dbReference>
<dbReference type="EMBL" id="JAVDQG010000004">
    <property type="protein sequence ID" value="MDR6226091.1"/>
    <property type="molecule type" value="Genomic_DNA"/>
</dbReference>
<protein>
    <recommendedName>
        <fullName evidence="1">HD domain-containing protein</fullName>
    </recommendedName>
</protein>
<dbReference type="Pfam" id="PF01966">
    <property type="entry name" value="HD"/>
    <property type="match status" value="1"/>
</dbReference>
<accession>A0ABU1IMU5</accession>
<dbReference type="Gene3D" id="1.20.58.1910">
    <property type="match status" value="1"/>
</dbReference>
<feature type="domain" description="HD" evidence="1">
    <location>
        <begin position="31"/>
        <end position="134"/>
    </location>
</feature>
<evidence type="ECO:0000259" key="1">
    <source>
        <dbReference type="PROSITE" id="PS51831"/>
    </source>
</evidence>
<dbReference type="SMART" id="SM00471">
    <property type="entry name" value="HDc"/>
    <property type="match status" value="1"/>
</dbReference>
<gene>
    <name evidence="2" type="ORF">JOE21_002097</name>
</gene>
<dbReference type="PANTHER" id="PTHR33594">
    <property type="entry name" value="SUPERFAMILY HYDROLASE, PUTATIVE (AFU_ORTHOLOGUE AFUA_1G03035)-RELATED"/>
    <property type="match status" value="1"/>
</dbReference>
<sequence length="232" mass="26381">MTMQPETTDPLVQQTIRYVQEKMMGEESGHDWWHVHRVWLLARKLAEKEGANRRIVELAALLHDIADWKFHGGDETIGPATARTWLQSLQTPKEITDPVCRIIATLSFKGAHVPTPMETLEGAVVQDADRLDAIGAIGIARTFAYGGFAGQELYHPDIPPLLHQSAAEYKQKRSTSLNHFYEKLFLLKDRMNTPTARCMAEERHRYMVEYVKRLADECGLDVLPGSPFQLEE</sequence>
<dbReference type="Proteomes" id="UP001185012">
    <property type="component" value="Unassembled WGS sequence"/>
</dbReference>
<dbReference type="InterPro" id="IPR003607">
    <property type="entry name" value="HD/PDEase_dom"/>
</dbReference>
<dbReference type="InterPro" id="IPR006674">
    <property type="entry name" value="HD_domain"/>
</dbReference>
<dbReference type="CDD" id="cd00077">
    <property type="entry name" value="HDc"/>
    <property type="match status" value="1"/>
</dbReference>